<evidence type="ECO:0000313" key="2">
    <source>
        <dbReference type="Proteomes" id="UP000254834"/>
    </source>
</evidence>
<gene>
    <name evidence="1" type="ORF">C0J27_01285</name>
</gene>
<keyword evidence="2" id="KW-1185">Reference proteome</keyword>
<dbReference type="EMBL" id="CP025544">
    <property type="protein sequence ID" value="AXK60383.1"/>
    <property type="molecule type" value="Genomic_DNA"/>
</dbReference>
<organism evidence="1 2">
    <name type="scientific">Candidatus Chromulinivorax destructor</name>
    <dbReference type="NCBI Taxonomy" id="2066483"/>
    <lineage>
        <taxon>Bacteria</taxon>
        <taxon>Candidatus Babelota</taxon>
        <taxon>Candidatus Babeliae</taxon>
        <taxon>Candidatus Babeliales</taxon>
        <taxon>Candidatus Chromulinivoraceae</taxon>
        <taxon>Candidatus Chromulinivorax</taxon>
    </lineage>
</organism>
<accession>A0A345ZAR6</accession>
<protein>
    <submittedName>
        <fullName evidence="1">Uncharacterized protein</fullName>
    </submittedName>
</protein>
<name>A0A345ZAR6_9BACT</name>
<evidence type="ECO:0000313" key="1">
    <source>
        <dbReference type="EMBL" id="AXK60383.1"/>
    </source>
</evidence>
<reference evidence="1 2" key="1">
    <citation type="submission" date="2017-12" db="EMBL/GenBank/DDBJ databases">
        <title>Chromulinavorax destructans is a abundant pathogen of dominant heterotrophic picoflagllates.</title>
        <authorList>
            <person name="Deeg C.M."/>
            <person name="Zimmer M."/>
            <person name="Suttle C.A."/>
        </authorList>
    </citation>
    <scope>NUCLEOTIDE SEQUENCE [LARGE SCALE GENOMIC DNA]</scope>
    <source>
        <strain evidence="1 2">SeV1</strain>
    </source>
</reference>
<dbReference type="Proteomes" id="UP000254834">
    <property type="component" value="Chromosome"/>
</dbReference>
<sequence length="261" mass="30565">MIMMWQQISDEGSSNKINARIILGLSEILNLISNDKLNQNEKDEVKQWLFELTNDLITSEKSALKVIKEHDNAEQQASELIKKGTLPSFLLNNGVYNFLNYSNNVFKKLQKVMAIIFKQNINGDNMGIIIKIIKNQLAHDHHVIKTLETYKPWYETVNNLRNEIEHLKISDALIINYTLDENANLIRPRFRNYGDKQKYQGFEVYEFVVESLKYQLLFCEELIVHSLLDNTSDEFELLEIPENERDIKKPARFKITLRGMN</sequence>
<dbReference type="OrthoDB" id="2110687at2"/>
<proteinExistence type="predicted"/>
<dbReference type="KEGG" id="cdes:C0J27_01285"/>
<dbReference type="AlphaFoldDB" id="A0A345ZAR6"/>